<protein>
    <submittedName>
        <fullName evidence="2">Lipase</fullName>
    </submittedName>
</protein>
<evidence type="ECO:0000256" key="1">
    <source>
        <dbReference type="SAM" id="SignalP"/>
    </source>
</evidence>
<dbReference type="EMBL" id="RXNU01000002">
    <property type="protein sequence ID" value="RTR39880.1"/>
    <property type="molecule type" value="Genomic_DNA"/>
</dbReference>
<gene>
    <name evidence="2" type="ORF">EKG38_03740</name>
</gene>
<dbReference type="PANTHER" id="PTHR32015">
    <property type="entry name" value="FASTING INDUCED LIPASE"/>
    <property type="match status" value="1"/>
</dbReference>
<dbReference type="PANTHER" id="PTHR32015:SF1">
    <property type="entry name" value="LIPASE"/>
    <property type="match status" value="1"/>
</dbReference>
<keyword evidence="1" id="KW-0732">Signal</keyword>
<dbReference type="AlphaFoldDB" id="A0A3S0L2M3"/>
<dbReference type="InterPro" id="IPR002918">
    <property type="entry name" value="Lipase_EstA/Esterase_EstB"/>
</dbReference>
<dbReference type="InterPro" id="IPR029058">
    <property type="entry name" value="AB_hydrolase_fold"/>
</dbReference>
<dbReference type="Pfam" id="PF01674">
    <property type="entry name" value="Lipase_2"/>
    <property type="match status" value="1"/>
</dbReference>
<organism evidence="2 3">
    <name type="scientific">Shewanella canadensis</name>
    <dbReference type="NCBI Taxonomy" id="271096"/>
    <lineage>
        <taxon>Bacteria</taxon>
        <taxon>Pseudomonadati</taxon>
        <taxon>Pseudomonadota</taxon>
        <taxon>Gammaproteobacteria</taxon>
        <taxon>Alteromonadales</taxon>
        <taxon>Shewanellaceae</taxon>
        <taxon>Shewanella</taxon>
    </lineage>
</organism>
<dbReference type="OrthoDB" id="6033466at2"/>
<keyword evidence="3" id="KW-1185">Reference proteome</keyword>
<dbReference type="GO" id="GO:0016298">
    <property type="term" value="F:lipase activity"/>
    <property type="evidence" value="ECO:0007669"/>
    <property type="project" value="TreeGrafter"/>
</dbReference>
<reference evidence="2 3" key="1">
    <citation type="submission" date="2018-12" db="EMBL/GenBank/DDBJ databases">
        <authorList>
            <person name="Yu L."/>
        </authorList>
    </citation>
    <scope>NUCLEOTIDE SEQUENCE [LARGE SCALE GENOMIC DNA]</scope>
    <source>
        <strain evidence="2 3">HAW-EB2</strain>
    </source>
</reference>
<accession>A0A3S0L2M3</accession>
<evidence type="ECO:0000313" key="2">
    <source>
        <dbReference type="EMBL" id="RTR39880.1"/>
    </source>
</evidence>
<comment type="caution">
    <text evidence="2">The sequence shown here is derived from an EMBL/GenBank/DDBJ whole genome shotgun (WGS) entry which is preliminary data.</text>
</comment>
<dbReference type="Proteomes" id="UP000267448">
    <property type="component" value="Unassembled WGS sequence"/>
</dbReference>
<name>A0A3S0L2M3_9GAMM</name>
<dbReference type="SUPFAM" id="SSF53474">
    <property type="entry name" value="alpha/beta-Hydrolases"/>
    <property type="match status" value="1"/>
</dbReference>
<dbReference type="GO" id="GO:0016042">
    <property type="term" value="P:lipid catabolic process"/>
    <property type="evidence" value="ECO:0007669"/>
    <property type="project" value="InterPro"/>
</dbReference>
<sequence length="368" mass="39913">MIDGLKMHLWILPALLISSSAHSVECNNHNGFICSDSNYQFSDNFINQDKYPSGGFGGGSCQANKTPVIFIHGNGDNAIGWALPPSATPESYPQAPFSVYESFKQAGYNDCELFGVTYLSTKQRQSPQLNYHDASKQETIHQFIDDVLAYTGQSKVNIVAHSLGVSMALSSLYKHQTWNKVERFINIAGAIRGLQSCLYTGYANTLAPTCGSQNLYDANTFGLYPDNGSFSPLWGQNAWTGNYYSRSMRNLPSKHPENRFYSLTAGLHDQIHCTTTSGRSTCSKGALFTPETNVISQLQLGAGTTASALDFNFSDLSPYNLSGGDLDGVGHFNSKINSGAILVKMLTSDCKGTACAVDYVSGPVIDAF</sequence>
<evidence type="ECO:0000313" key="3">
    <source>
        <dbReference type="Proteomes" id="UP000267448"/>
    </source>
</evidence>
<feature type="chain" id="PRO_5018760938" evidence="1">
    <location>
        <begin position="24"/>
        <end position="368"/>
    </location>
</feature>
<feature type="signal peptide" evidence="1">
    <location>
        <begin position="1"/>
        <end position="23"/>
    </location>
</feature>
<dbReference type="Gene3D" id="3.40.50.1820">
    <property type="entry name" value="alpha/beta hydrolase"/>
    <property type="match status" value="1"/>
</dbReference>
<dbReference type="RefSeq" id="WP_126518842.1">
    <property type="nucleotide sequence ID" value="NZ_RXNU01000002.1"/>
</dbReference>
<proteinExistence type="predicted"/>